<gene>
    <name evidence="1" type="ORF">LCGC14_1476470</name>
</gene>
<dbReference type="EMBL" id="LAZR01010446">
    <property type="protein sequence ID" value="KKM66901.1"/>
    <property type="molecule type" value="Genomic_DNA"/>
</dbReference>
<proteinExistence type="predicted"/>
<sequence length="67" mass="7482">MATLERLIPQFMCDTGCGFEAQYRLRNRHGVQTGLFCANCRLPAQKLLQERERILAGSAAPREASAD</sequence>
<dbReference type="AlphaFoldDB" id="A0A0F9JWT0"/>
<reference evidence="1" key="1">
    <citation type="journal article" date="2015" name="Nature">
        <title>Complex archaea that bridge the gap between prokaryotes and eukaryotes.</title>
        <authorList>
            <person name="Spang A."/>
            <person name="Saw J.H."/>
            <person name="Jorgensen S.L."/>
            <person name="Zaremba-Niedzwiedzka K."/>
            <person name="Martijn J."/>
            <person name="Lind A.E."/>
            <person name="van Eijk R."/>
            <person name="Schleper C."/>
            <person name="Guy L."/>
            <person name="Ettema T.J."/>
        </authorList>
    </citation>
    <scope>NUCLEOTIDE SEQUENCE</scope>
</reference>
<comment type="caution">
    <text evidence="1">The sequence shown here is derived from an EMBL/GenBank/DDBJ whole genome shotgun (WGS) entry which is preliminary data.</text>
</comment>
<name>A0A0F9JWT0_9ZZZZ</name>
<accession>A0A0F9JWT0</accession>
<organism evidence="1">
    <name type="scientific">marine sediment metagenome</name>
    <dbReference type="NCBI Taxonomy" id="412755"/>
    <lineage>
        <taxon>unclassified sequences</taxon>
        <taxon>metagenomes</taxon>
        <taxon>ecological metagenomes</taxon>
    </lineage>
</organism>
<protein>
    <submittedName>
        <fullName evidence="1">Uncharacterized protein</fullName>
    </submittedName>
</protein>
<evidence type="ECO:0000313" key="1">
    <source>
        <dbReference type="EMBL" id="KKM66901.1"/>
    </source>
</evidence>